<name>A0A9D4GD71_DREPO</name>
<keyword evidence="2" id="KW-1185">Reference proteome</keyword>
<dbReference type="Proteomes" id="UP000828390">
    <property type="component" value="Unassembled WGS sequence"/>
</dbReference>
<evidence type="ECO:0000313" key="1">
    <source>
        <dbReference type="EMBL" id="KAH3811847.1"/>
    </source>
</evidence>
<reference evidence="1" key="2">
    <citation type="submission" date="2020-11" db="EMBL/GenBank/DDBJ databases">
        <authorList>
            <person name="McCartney M.A."/>
            <person name="Auch B."/>
            <person name="Kono T."/>
            <person name="Mallez S."/>
            <person name="Becker A."/>
            <person name="Gohl D.M."/>
            <person name="Silverstein K.A.T."/>
            <person name="Koren S."/>
            <person name="Bechman K.B."/>
            <person name="Herman A."/>
            <person name="Abrahante J.E."/>
            <person name="Garbe J."/>
        </authorList>
    </citation>
    <scope>NUCLEOTIDE SEQUENCE</scope>
    <source>
        <strain evidence="1">Duluth1</strain>
        <tissue evidence="1">Whole animal</tissue>
    </source>
</reference>
<proteinExistence type="predicted"/>
<dbReference type="AlphaFoldDB" id="A0A9D4GD71"/>
<protein>
    <submittedName>
        <fullName evidence="1">Uncharacterized protein</fullName>
    </submittedName>
</protein>
<reference evidence="1" key="1">
    <citation type="journal article" date="2019" name="bioRxiv">
        <title>The Genome of the Zebra Mussel, Dreissena polymorpha: A Resource for Invasive Species Research.</title>
        <authorList>
            <person name="McCartney M.A."/>
            <person name="Auch B."/>
            <person name="Kono T."/>
            <person name="Mallez S."/>
            <person name="Zhang Y."/>
            <person name="Obille A."/>
            <person name="Becker A."/>
            <person name="Abrahante J.E."/>
            <person name="Garbe J."/>
            <person name="Badalamenti J.P."/>
            <person name="Herman A."/>
            <person name="Mangelson H."/>
            <person name="Liachko I."/>
            <person name="Sullivan S."/>
            <person name="Sone E.D."/>
            <person name="Koren S."/>
            <person name="Silverstein K.A.T."/>
            <person name="Beckman K.B."/>
            <person name="Gohl D.M."/>
        </authorList>
    </citation>
    <scope>NUCLEOTIDE SEQUENCE</scope>
    <source>
        <strain evidence="1">Duluth1</strain>
        <tissue evidence="1">Whole animal</tissue>
    </source>
</reference>
<comment type="caution">
    <text evidence="1">The sequence shown here is derived from an EMBL/GenBank/DDBJ whole genome shotgun (WGS) entry which is preliminary data.</text>
</comment>
<gene>
    <name evidence="1" type="ORF">DPMN_140263</name>
</gene>
<dbReference type="Gene3D" id="3.30.710.10">
    <property type="entry name" value="Potassium Channel Kv1.1, Chain A"/>
    <property type="match status" value="1"/>
</dbReference>
<sequence length="217" mass="24503">MTQAKAGVLADIFLGKRNVPLHVLKDGSFLLDTDGESFKLIIEYLHDGRLPDMDVDSTEGSSKCEELLLKSFQTARKYGLHKYLHDLDQYVPIQRFKELEANKAIVEHYAREILLALNKTDLEQNGKFAILLRPTLISSECCAHFCRFASVDTGVHLTRYCSLRNLSLLCQRLRCIGYSVAETQASCVFRCSTHKEGDTARKNCTSRGHVLTICCKI</sequence>
<dbReference type="InterPro" id="IPR011333">
    <property type="entry name" value="SKP1/BTB/POZ_sf"/>
</dbReference>
<accession>A0A9D4GD71</accession>
<dbReference type="EMBL" id="JAIWYP010000006">
    <property type="protein sequence ID" value="KAH3811847.1"/>
    <property type="molecule type" value="Genomic_DNA"/>
</dbReference>
<evidence type="ECO:0000313" key="2">
    <source>
        <dbReference type="Proteomes" id="UP000828390"/>
    </source>
</evidence>
<organism evidence="1 2">
    <name type="scientific">Dreissena polymorpha</name>
    <name type="common">Zebra mussel</name>
    <name type="synonym">Mytilus polymorpha</name>
    <dbReference type="NCBI Taxonomy" id="45954"/>
    <lineage>
        <taxon>Eukaryota</taxon>
        <taxon>Metazoa</taxon>
        <taxon>Spiralia</taxon>
        <taxon>Lophotrochozoa</taxon>
        <taxon>Mollusca</taxon>
        <taxon>Bivalvia</taxon>
        <taxon>Autobranchia</taxon>
        <taxon>Heteroconchia</taxon>
        <taxon>Euheterodonta</taxon>
        <taxon>Imparidentia</taxon>
        <taxon>Neoheterodontei</taxon>
        <taxon>Myida</taxon>
        <taxon>Dreissenoidea</taxon>
        <taxon>Dreissenidae</taxon>
        <taxon>Dreissena</taxon>
    </lineage>
</organism>